<dbReference type="GO" id="GO:0017111">
    <property type="term" value="F:ribonucleoside triphosphate phosphatase activity"/>
    <property type="evidence" value="ECO:0007669"/>
    <property type="project" value="InterPro"/>
</dbReference>
<organism evidence="12 13">
    <name type="scientific">Thermoanaerobacter kivui</name>
    <name type="common">Acetogenium kivui</name>
    <dbReference type="NCBI Taxonomy" id="2325"/>
    <lineage>
        <taxon>Bacteria</taxon>
        <taxon>Bacillati</taxon>
        <taxon>Bacillota</taxon>
        <taxon>Clostridia</taxon>
        <taxon>Thermoanaerobacterales</taxon>
        <taxon>Thermoanaerobacteraceae</taxon>
        <taxon>Thermoanaerobacter</taxon>
    </lineage>
</organism>
<evidence type="ECO:0000256" key="8">
    <source>
        <dbReference type="ARBA" id="ARBA00051875"/>
    </source>
</evidence>
<keyword evidence="7 10" id="KW-0546">Nucleotide metabolism</keyword>
<dbReference type="HOGENOM" id="CLU_082080_0_2_9"/>
<dbReference type="GO" id="GO:0036222">
    <property type="term" value="F:XTP diphosphatase activity"/>
    <property type="evidence" value="ECO:0007669"/>
    <property type="project" value="UniProtKB-UniRule"/>
</dbReference>
<evidence type="ECO:0000256" key="10">
    <source>
        <dbReference type="HAMAP-Rule" id="MF_01405"/>
    </source>
</evidence>
<evidence type="ECO:0000256" key="7">
    <source>
        <dbReference type="ARBA" id="ARBA00023080"/>
    </source>
</evidence>
<dbReference type="FunFam" id="3.90.950.10:FF:000001">
    <property type="entry name" value="dITP/XTP pyrophosphatase"/>
    <property type="match status" value="1"/>
</dbReference>
<comment type="caution">
    <text evidence="10">Lacks conserved residue(s) required for the propagation of feature annotation.</text>
</comment>
<evidence type="ECO:0000256" key="4">
    <source>
        <dbReference type="ARBA" id="ARBA00022741"/>
    </source>
</evidence>
<keyword evidence="4 10" id="KW-0547">Nucleotide-binding</keyword>
<dbReference type="GO" id="GO:0009117">
    <property type="term" value="P:nucleotide metabolic process"/>
    <property type="evidence" value="ECO:0007669"/>
    <property type="project" value="UniProtKB-KW"/>
</dbReference>
<dbReference type="Pfam" id="PF01725">
    <property type="entry name" value="Ham1p_like"/>
    <property type="match status" value="1"/>
</dbReference>
<evidence type="ECO:0000256" key="6">
    <source>
        <dbReference type="ARBA" id="ARBA00022842"/>
    </source>
</evidence>
<evidence type="ECO:0000313" key="13">
    <source>
        <dbReference type="Proteomes" id="UP000029669"/>
    </source>
</evidence>
<feature type="binding site" evidence="10">
    <location>
        <position position="69"/>
    </location>
    <ligand>
        <name>Mg(2+)</name>
        <dbReference type="ChEBI" id="CHEBI:18420"/>
    </ligand>
</feature>
<gene>
    <name evidence="12" type="ORF">TKV_c06060</name>
</gene>
<dbReference type="EMBL" id="CP009170">
    <property type="protein sequence ID" value="AIS51802.1"/>
    <property type="molecule type" value="Genomic_DNA"/>
</dbReference>
<comment type="function">
    <text evidence="10">Pyrophosphatase that catalyzes the hydrolysis of nucleoside triphosphates to their monophosphate derivatives, with a high preference for the non-canonical purine nucleotides XTP (xanthosine triphosphate), dITP (deoxyinosine triphosphate) and ITP. Seems to function as a house-cleaning enzyme that removes non-canonical purine nucleotides from the nucleotide pool, thus preventing their incorporation into DNA/RNA and avoiding chromosomal lesions.</text>
</comment>
<dbReference type="CDD" id="cd00515">
    <property type="entry name" value="HAM1"/>
    <property type="match status" value="1"/>
</dbReference>
<evidence type="ECO:0000256" key="9">
    <source>
        <dbReference type="ARBA" id="ARBA00052017"/>
    </source>
</evidence>
<name>A0A097APT3_THEKI</name>
<reference evidence="13" key="1">
    <citation type="journal article" date="2015" name="Genome Announc.">
        <title>Whole-Genome Sequences of 80 Environmental and Clinical Isolates of Burkholderia pseudomallei.</title>
        <authorList>
            <person name="Johnson S.L."/>
            <person name="Baker A.L."/>
            <person name="Chain P.S."/>
            <person name="Currie B.J."/>
            <person name="Daligault H.E."/>
            <person name="Davenport K.W."/>
            <person name="Davis C.B."/>
            <person name="Inglis T.J."/>
            <person name="Kaestli M."/>
            <person name="Koren S."/>
            <person name="Mayo M."/>
            <person name="Merritt A.J."/>
            <person name="Price E.P."/>
            <person name="Sarovich D.S."/>
            <person name="Warner J."/>
            <person name="Rosovitz M.J."/>
        </authorList>
    </citation>
    <scope>NUCLEOTIDE SEQUENCE [LARGE SCALE GENOMIC DNA]</scope>
    <source>
        <strain evidence="13">DSM 2030</strain>
    </source>
</reference>
<dbReference type="AlphaFoldDB" id="A0A097APT3"/>
<keyword evidence="5 10" id="KW-0378">Hydrolase</keyword>
<comment type="similarity">
    <text evidence="1 10 11">Belongs to the HAM1 NTPase family.</text>
</comment>
<dbReference type="Gene3D" id="3.90.950.10">
    <property type="match status" value="1"/>
</dbReference>
<dbReference type="InterPro" id="IPR029001">
    <property type="entry name" value="ITPase-like_fam"/>
</dbReference>
<comment type="catalytic activity">
    <reaction evidence="8 10">
        <text>dITP + H2O = dIMP + diphosphate + H(+)</text>
        <dbReference type="Rhea" id="RHEA:28342"/>
        <dbReference type="ChEBI" id="CHEBI:15377"/>
        <dbReference type="ChEBI" id="CHEBI:15378"/>
        <dbReference type="ChEBI" id="CHEBI:33019"/>
        <dbReference type="ChEBI" id="CHEBI:61194"/>
        <dbReference type="ChEBI" id="CHEBI:61382"/>
        <dbReference type="EC" id="3.6.1.66"/>
    </reaction>
</comment>
<keyword evidence="3 10" id="KW-0479">Metal-binding</keyword>
<evidence type="ECO:0000256" key="5">
    <source>
        <dbReference type="ARBA" id="ARBA00022801"/>
    </source>
</evidence>
<proteinExistence type="inferred from homology"/>
<evidence type="ECO:0000256" key="2">
    <source>
        <dbReference type="ARBA" id="ARBA00011738"/>
    </source>
</evidence>
<evidence type="ECO:0000256" key="11">
    <source>
        <dbReference type="RuleBase" id="RU003781"/>
    </source>
</evidence>
<dbReference type="GO" id="GO:0036220">
    <property type="term" value="F:ITP diphosphatase activity"/>
    <property type="evidence" value="ECO:0007669"/>
    <property type="project" value="UniProtKB-UniRule"/>
</dbReference>
<dbReference type="OrthoDB" id="9807456at2"/>
<dbReference type="GO" id="GO:0035870">
    <property type="term" value="F:dITP diphosphatase activity"/>
    <property type="evidence" value="ECO:0007669"/>
    <property type="project" value="UniProtKB-UniRule"/>
</dbReference>
<keyword evidence="13" id="KW-1185">Reference proteome</keyword>
<dbReference type="eggNOG" id="COG0127">
    <property type="taxonomic scope" value="Bacteria"/>
</dbReference>
<dbReference type="EC" id="3.6.1.66" evidence="10"/>
<dbReference type="PANTHER" id="PTHR11067">
    <property type="entry name" value="INOSINE TRIPHOSPHATE PYROPHOSPHATASE/HAM1 PROTEIN"/>
    <property type="match status" value="1"/>
</dbReference>
<dbReference type="NCBIfam" id="NF011397">
    <property type="entry name" value="PRK14822.1"/>
    <property type="match status" value="1"/>
</dbReference>
<evidence type="ECO:0000256" key="1">
    <source>
        <dbReference type="ARBA" id="ARBA00008023"/>
    </source>
</evidence>
<dbReference type="NCBIfam" id="TIGR00042">
    <property type="entry name" value="RdgB/HAM1 family non-canonical purine NTP pyrophosphatase"/>
    <property type="match status" value="1"/>
</dbReference>
<dbReference type="HAMAP" id="MF_01405">
    <property type="entry name" value="Non_canon_purine_NTPase"/>
    <property type="match status" value="1"/>
</dbReference>
<sequence>MKIAVATHNPHKAEEIKKYFEGYPVEIYSMADLNIKEDVKEMGHTIEENALIKARFLKGKVDAIVIADDTGLFVEYLNGQPGVYSARFAGENATFEDNNKKLLQMLEGVPFDKRKAYFKTVIAVINKDEEVVLEGRLDGYILDHPRGQNGFGYDPIFYVEELGKTLAELSMDEKNKISHRSLALKKLKNYLFKGLEEDK</sequence>
<dbReference type="SUPFAM" id="SSF52972">
    <property type="entry name" value="ITPase-like"/>
    <property type="match status" value="1"/>
</dbReference>
<protein>
    <recommendedName>
        <fullName evidence="10">dITP/XTP pyrophosphatase</fullName>
        <ecNumber evidence="10">3.6.1.66</ecNumber>
    </recommendedName>
    <alternativeName>
        <fullName evidence="10">Non-canonical purine NTP pyrophosphatase</fullName>
    </alternativeName>
    <alternativeName>
        <fullName evidence="10">Non-standard purine NTP pyrophosphatase</fullName>
    </alternativeName>
    <alternativeName>
        <fullName evidence="10">Nucleoside-triphosphate diphosphatase</fullName>
    </alternativeName>
    <alternativeName>
        <fullName evidence="10">Nucleoside-triphosphate pyrophosphatase</fullName>
        <shortName evidence="10">NTPase</shortName>
    </alternativeName>
</protein>
<feature type="binding site" evidence="10">
    <location>
        <begin position="179"/>
        <end position="180"/>
    </location>
    <ligand>
        <name>substrate</name>
    </ligand>
</feature>
<dbReference type="GO" id="GO:0000166">
    <property type="term" value="F:nucleotide binding"/>
    <property type="evidence" value="ECO:0007669"/>
    <property type="project" value="UniProtKB-KW"/>
</dbReference>
<dbReference type="PANTHER" id="PTHR11067:SF9">
    <property type="entry name" value="INOSINE TRIPHOSPHATE PYROPHOSPHATASE"/>
    <property type="match status" value="1"/>
</dbReference>
<comment type="cofactor">
    <cofactor evidence="10">
        <name>Mg(2+)</name>
        <dbReference type="ChEBI" id="CHEBI:18420"/>
    </cofactor>
    <text evidence="10">Binds 1 Mg(2+) ion per subunit.</text>
</comment>
<dbReference type="InterPro" id="IPR002637">
    <property type="entry name" value="RdgB/HAM1"/>
</dbReference>
<dbReference type="STRING" id="2325.TKV_c06060"/>
<accession>A0A097APT3</accession>
<dbReference type="InterPro" id="IPR020922">
    <property type="entry name" value="dITP/XTP_pyrophosphatase"/>
</dbReference>
<keyword evidence="6 10" id="KW-0460">Magnesium</keyword>
<feature type="binding site" evidence="10">
    <location>
        <position position="174"/>
    </location>
    <ligand>
        <name>substrate</name>
    </ligand>
</feature>
<dbReference type="GO" id="GO:0046872">
    <property type="term" value="F:metal ion binding"/>
    <property type="evidence" value="ECO:0007669"/>
    <property type="project" value="UniProtKB-KW"/>
</dbReference>
<feature type="binding site" evidence="10">
    <location>
        <position position="70"/>
    </location>
    <ligand>
        <name>substrate</name>
    </ligand>
</feature>
<comment type="catalytic activity">
    <reaction evidence="10">
        <text>ITP + H2O = IMP + diphosphate + H(+)</text>
        <dbReference type="Rhea" id="RHEA:29399"/>
        <dbReference type="ChEBI" id="CHEBI:15377"/>
        <dbReference type="ChEBI" id="CHEBI:15378"/>
        <dbReference type="ChEBI" id="CHEBI:33019"/>
        <dbReference type="ChEBI" id="CHEBI:58053"/>
        <dbReference type="ChEBI" id="CHEBI:61402"/>
        <dbReference type="EC" id="3.6.1.66"/>
    </reaction>
</comment>
<dbReference type="KEGG" id="tki:TKV_c06060"/>
<feature type="active site" description="Proton acceptor" evidence="10">
    <location>
        <position position="69"/>
    </location>
</feature>
<dbReference type="GO" id="GO:0005829">
    <property type="term" value="C:cytosol"/>
    <property type="evidence" value="ECO:0007669"/>
    <property type="project" value="TreeGrafter"/>
</dbReference>
<dbReference type="GO" id="GO:0009146">
    <property type="term" value="P:purine nucleoside triphosphate catabolic process"/>
    <property type="evidence" value="ECO:0007669"/>
    <property type="project" value="UniProtKB-UniRule"/>
</dbReference>
<dbReference type="Proteomes" id="UP000029669">
    <property type="component" value="Chromosome"/>
</dbReference>
<feature type="binding site" evidence="10">
    <location>
        <begin position="7"/>
        <end position="12"/>
    </location>
    <ligand>
        <name>substrate</name>
    </ligand>
</feature>
<evidence type="ECO:0000313" key="12">
    <source>
        <dbReference type="EMBL" id="AIS51802.1"/>
    </source>
</evidence>
<comment type="catalytic activity">
    <reaction evidence="9 10">
        <text>XTP + H2O = XMP + diphosphate + H(+)</text>
        <dbReference type="Rhea" id="RHEA:28610"/>
        <dbReference type="ChEBI" id="CHEBI:15377"/>
        <dbReference type="ChEBI" id="CHEBI:15378"/>
        <dbReference type="ChEBI" id="CHEBI:33019"/>
        <dbReference type="ChEBI" id="CHEBI:57464"/>
        <dbReference type="ChEBI" id="CHEBI:61314"/>
        <dbReference type="EC" id="3.6.1.66"/>
    </reaction>
</comment>
<evidence type="ECO:0000256" key="3">
    <source>
        <dbReference type="ARBA" id="ARBA00022723"/>
    </source>
</evidence>
<comment type="subunit">
    <text evidence="2 10">Homodimer.</text>
</comment>
<feature type="binding site" evidence="10">
    <location>
        <begin position="151"/>
        <end position="154"/>
    </location>
    <ligand>
        <name>substrate</name>
    </ligand>
</feature>